<dbReference type="AlphaFoldDB" id="A0A542YKT6"/>
<dbReference type="NCBIfam" id="TIGR01003">
    <property type="entry name" value="PTS_HPr_family"/>
    <property type="match status" value="1"/>
</dbReference>
<dbReference type="SUPFAM" id="SSF55594">
    <property type="entry name" value="HPr-like"/>
    <property type="match status" value="1"/>
</dbReference>
<dbReference type="InterPro" id="IPR001020">
    <property type="entry name" value="PTS_HPr_His_P_site"/>
</dbReference>
<protein>
    <recommendedName>
        <fullName evidence="3">Phosphocarrier protein HPr</fullName>
    </recommendedName>
</protein>
<evidence type="ECO:0000256" key="3">
    <source>
        <dbReference type="ARBA" id="ARBA00020422"/>
    </source>
</evidence>
<dbReference type="EMBL" id="VFOM01000001">
    <property type="protein sequence ID" value="TQL48707.1"/>
    <property type="molecule type" value="Genomic_DNA"/>
</dbReference>
<dbReference type="Pfam" id="PF00381">
    <property type="entry name" value="PTS-HPr"/>
    <property type="match status" value="1"/>
</dbReference>
<keyword evidence="8" id="KW-1185">Reference proteome</keyword>
<accession>A0A542YKT6</accession>
<sequence length="91" mass="9044">MSETQRTVTFGSTVGLHARPASTIAKAAADSGHAVTLEAANGKKANAASVLLLLAMGVNHGDELLLTVDGDDADATADALAALIGSELDAD</sequence>
<comment type="function">
    <text evidence="1">General (non sugar-specific) component of the phosphoenolpyruvate-dependent sugar phosphotransferase system (sugar PTS). This major carbohydrate active-transport system catalyzes the phosphorylation of incoming sugar substrates concomitantly with their translocation across the cell membrane. The phosphoryl group from phosphoenolpyruvate (PEP) is transferred to the phosphoryl carrier protein HPr by enzyme I. Phospho-HPr then transfers it to the PTS EIIA domain.</text>
</comment>
<dbReference type="OrthoDB" id="9809047at2"/>
<organism evidence="7 8">
    <name type="scientific">Homoserinimonas aerilata</name>
    <dbReference type="NCBI Taxonomy" id="1162970"/>
    <lineage>
        <taxon>Bacteria</taxon>
        <taxon>Bacillati</taxon>
        <taxon>Actinomycetota</taxon>
        <taxon>Actinomycetes</taxon>
        <taxon>Micrococcales</taxon>
        <taxon>Microbacteriaceae</taxon>
        <taxon>Homoserinimonas</taxon>
    </lineage>
</organism>
<comment type="subcellular location">
    <subcellularLocation>
        <location evidence="2">Cytoplasm</location>
    </subcellularLocation>
</comment>
<dbReference type="PRINTS" id="PR00107">
    <property type="entry name" value="PHOSPHOCPHPR"/>
</dbReference>
<dbReference type="Gene3D" id="3.30.1340.10">
    <property type="entry name" value="HPr-like"/>
    <property type="match status" value="1"/>
</dbReference>
<evidence type="ECO:0000256" key="4">
    <source>
        <dbReference type="ARBA" id="ARBA00022490"/>
    </source>
</evidence>
<proteinExistence type="predicted"/>
<evidence type="ECO:0000313" key="8">
    <source>
        <dbReference type="Proteomes" id="UP000317998"/>
    </source>
</evidence>
<dbReference type="Proteomes" id="UP000317998">
    <property type="component" value="Unassembled WGS sequence"/>
</dbReference>
<evidence type="ECO:0000259" key="6">
    <source>
        <dbReference type="PROSITE" id="PS51350"/>
    </source>
</evidence>
<keyword evidence="5" id="KW-0598">Phosphotransferase system</keyword>
<evidence type="ECO:0000256" key="2">
    <source>
        <dbReference type="ARBA" id="ARBA00004496"/>
    </source>
</evidence>
<dbReference type="RefSeq" id="WP_141880785.1">
    <property type="nucleotide sequence ID" value="NZ_VFOM01000001.1"/>
</dbReference>
<gene>
    <name evidence="7" type="ORF">FB562_1805</name>
</gene>
<dbReference type="PANTHER" id="PTHR33705:SF2">
    <property type="entry name" value="PHOSPHOCARRIER PROTEIN NPR"/>
    <property type="match status" value="1"/>
</dbReference>
<dbReference type="PROSITE" id="PS00369">
    <property type="entry name" value="PTS_HPR_HIS"/>
    <property type="match status" value="1"/>
</dbReference>
<name>A0A542YKT6_9MICO</name>
<dbReference type="GO" id="GO:0009401">
    <property type="term" value="P:phosphoenolpyruvate-dependent sugar phosphotransferase system"/>
    <property type="evidence" value="ECO:0007669"/>
    <property type="project" value="UniProtKB-KW"/>
</dbReference>
<dbReference type="InterPro" id="IPR000032">
    <property type="entry name" value="HPr-like"/>
</dbReference>
<feature type="domain" description="HPr" evidence="6">
    <location>
        <begin position="3"/>
        <end position="91"/>
    </location>
</feature>
<evidence type="ECO:0000256" key="1">
    <source>
        <dbReference type="ARBA" id="ARBA00003681"/>
    </source>
</evidence>
<reference evidence="7 8" key="1">
    <citation type="submission" date="2019-06" db="EMBL/GenBank/DDBJ databases">
        <title>Sequencing the genomes of 1000 actinobacteria strains.</title>
        <authorList>
            <person name="Klenk H.-P."/>
        </authorList>
    </citation>
    <scope>NUCLEOTIDE SEQUENCE [LARGE SCALE GENOMIC DNA]</scope>
    <source>
        <strain evidence="7 8">DSM 26477</strain>
    </source>
</reference>
<dbReference type="InterPro" id="IPR050399">
    <property type="entry name" value="HPr"/>
</dbReference>
<keyword evidence="4" id="KW-0963">Cytoplasm</keyword>
<dbReference type="PROSITE" id="PS51350">
    <property type="entry name" value="PTS_HPR_DOM"/>
    <property type="match status" value="1"/>
</dbReference>
<dbReference type="PANTHER" id="PTHR33705">
    <property type="entry name" value="PHOSPHOCARRIER PROTEIN HPR"/>
    <property type="match status" value="1"/>
</dbReference>
<dbReference type="GO" id="GO:0005737">
    <property type="term" value="C:cytoplasm"/>
    <property type="evidence" value="ECO:0007669"/>
    <property type="project" value="UniProtKB-SubCell"/>
</dbReference>
<dbReference type="InterPro" id="IPR035895">
    <property type="entry name" value="HPr-like_sf"/>
</dbReference>
<comment type="caution">
    <text evidence="7">The sequence shown here is derived from an EMBL/GenBank/DDBJ whole genome shotgun (WGS) entry which is preliminary data.</text>
</comment>
<evidence type="ECO:0000313" key="7">
    <source>
        <dbReference type="EMBL" id="TQL48707.1"/>
    </source>
</evidence>
<evidence type="ECO:0000256" key="5">
    <source>
        <dbReference type="ARBA" id="ARBA00022683"/>
    </source>
</evidence>